<evidence type="ECO:0000313" key="8">
    <source>
        <dbReference type="EMBL" id="SEA10695.1"/>
    </source>
</evidence>
<proteinExistence type="predicted"/>
<evidence type="ECO:0000259" key="7">
    <source>
        <dbReference type="PROSITE" id="PS51352"/>
    </source>
</evidence>
<organism evidence="8 9">
    <name type="scientific">Selenomonas ruminantium</name>
    <dbReference type="NCBI Taxonomy" id="971"/>
    <lineage>
        <taxon>Bacteria</taxon>
        <taxon>Bacillati</taxon>
        <taxon>Bacillota</taxon>
        <taxon>Negativicutes</taxon>
        <taxon>Selenomonadales</taxon>
        <taxon>Selenomonadaceae</taxon>
        <taxon>Selenomonas</taxon>
    </lineage>
</organism>
<dbReference type="OrthoDB" id="9809733at2"/>
<sequence>MHKLFRILLLSMVAFSSIFLATGCSAENGKATQETANSNKFPAFQTVDVAGNTVTQDIFKGKKITVVNIWGTFCPPCIEEMPELGRWAREMPQDAQIIGIVCDASGPSDKETAAAAVRILKDANVGFVNILPDDKVLEFLSNIEAVPTTIFVDSNGNIIGEKVIGAEVAKYKEQVKRYLK</sequence>
<dbReference type="InterPro" id="IPR050553">
    <property type="entry name" value="Thioredoxin_ResA/DsbE_sf"/>
</dbReference>
<dbReference type="Pfam" id="PF08534">
    <property type="entry name" value="Redoxin"/>
    <property type="match status" value="1"/>
</dbReference>
<dbReference type="SUPFAM" id="SSF52833">
    <property type="entry name" value="Thioredoxin-like"/>
    <property type="match status" value="1"/>
</dbReference>
<dbReference type="GO" id="GO:0016853">
    <property type="term" value="F:isomerase activity"/>
    <property type="evidence" value="ECO:0007669"/>
    <property type="project" value="UniProtKB-KW"/>
</dbReference>
<keyword evidence="2" id="KW-0201">Cytochrome c-type biogenesis</keyword>
<evidence type="ECO:0000256" key="3">
    <source>
        <dbReference type="ARBA" id="ARBA00022968"/>
    </source>
</evidence>
<dbReference type="GO" id="GO:0030313">
    <property type="term" value="C:cell envelope"/>
    <property type="evidence" value="ECO:0007669"/>
    <property type="project" value="UniProtKB-SubCell"/>
</dbReference>
<feature type="domain" description="Thioredoxin" evidence="7">
    <location>
        <begin position="35"/>
        <end position="180"/>
    </location>
</feature>
<dbReference type="CDD" id="cd02966">
    <property type="entry name" value="TlpA_like_family"/>
    <property type="match status" value="1"/>
</dbReference>
<keyword evidence="3" id="KW-0812">Transmembrane</keyword>
<keyword evidence="4" id="KW-1015">Disulfide bond</keyword>
<dbReference type="InterPro" id="IPR013740">
    <property type="entry name" value="Redoxin"/>
</dbReference>
<keyword evidence="5" id="KW-0676">Redox-active center</keyword>
<dbReference type="EMBL" id="FNQG01000008">
    <property type="protein sequence ID" value="SEA10695.1"/>
    <property type="molecule type" value="Genomic_DNA"/>
</dbReference>
<dbReference type="GO" id="GO:0017004">
    <property type="term" value="P:cytochrome complex assembly"/>
    <property type="evidence" value="ECO:0007669"/>
    <property type="project" value="UniProtKB-KW"/>
</dbReference>
<reference evidence="8 9" key="1">
    <citation type="submission" date="2016-10" db="EMBL/GenBank/DDBJ databases">
        <authorList>
            <person name="de Groot N.N."/>
        </authorList>
    </citation>
    <scope>NUCLEOTIDE SEQUENCE [LARGE SCALE GENOMIC DNA]</scope>
    <source>
        <strain evidence="8 9">DSM 2872</strain>
    </source>
</reference>
<evidence type="ECO:0000256" key="1">
    <source>
        <dbReference type="ARBA" id="ARBA00004196"/>
    </source>
</evidence>
<evidence type="ECO:0000256" key="2">
    <source>
        <dbReference type="ARBA" id="ARBA00022748"/>
    </source>
</evidence>
<gene>
    <name evidence="8" type="ORF">SAMN05660648_01968</name>
</gene>
<keyword evidence="3" id="KW-0735">Signal-anchor</keyword>
<accession>A0A1H3YGK0</accession>
<comment type="subcellular location">
    <subcellularLocation>
        <location evidence="1">Cell envelope</location>
    </subcellularLocation>
</comment>
<dbReference type="RefSeq" id="WP_081350041.1">
    <property type="nucleotide sequence ID" value="NZ_FNQG01000008.1"/>
</dbReference>
<keyword evidence="6" id="KW-0732">Signal</keyword>
<dbReference type="InterPro" id="IPR013766">
    <property type="entry name" value="Thioredoxin_domain"/>
</dbReference>
<dbReference type="PANTHER" id="PTHR42852:SF6">
    <property type="entry name" value="THIOL:DISULFIDE INTERCHANGE PROTEIN DSBE"/>
    <property type="match status" value="1"/>
</dbReference>
<dbReference type="PROSITE" id="PS51257">
    <property type="entry name" value="PROKAR_LIPOPROTEIN"/>
    <property type="match status" value="1"/>
</dbReference>
<evidence type="ECO:0000313" key="9">
    <source>
        <dbReference type="Proteomes" id="UP000183469"/>
    </source>
</evidence>
<dbReference type="Proteomes" id="UP000183469">
    <property type="component" value="Unassembled WGS sequence"/>
</dbReference>
<feature type="chain" id="PRO_5010194376" evidence="6">
    <location>
        <begin position="27"/>
        <end position="180"/>
    </location>
</feature>
<dbReference type="PANTHER" id="PTHR42852">
    <property type="entry name" value="THIOL:DISULFIDE INTERCHANGE PROTEIN DSBE"/>
    <property type="match status" value="1"/>
</dbReference>
<dbReference type="PROSITE" id="PS51352">
    <property type="entry name" value="THIOREDOXIN_2"/>
    <property type="match status" value="1"/>
</dbReference>
<evidence type="ECO:0000256" key="4">
    <source>
        <dbReference type="ARBA" id="ARBA00023157"/>
    </source>
</evidence>
<dbReference type="AlphaFoldDB" id="A0A1H3YGK0"/>
<protein>
    <submittedName>
        <fullName evidence="8">Thiol-disulfide isomerase or thioredoxin</fullName>
    </submittedName>
</protein>
<evidence type="ECO:0000256" key="5">
    <source>
        <dbReference type="ARBA" id="ARBA00023284"/>
    </source>
</evidence>
<dbReference type="Gene3D" id="3.40.30.10">
    <property type="entry name" value="Glutaredoxin"/>
    <property type="match status" value="1"/>
</dbReference>
<dbReference type="InterPro" id="IPR036249">
    <property type="entry name" value="Thioredoxin-like_sf"/>
</dbReference>
<dbReference type="GO" id="GO:0016491">
    <property type="term" value="F:oxidoreductase activity"/>
    <property type="evidence" value="ECO:0007669"/>
    <property type="project" value="InterPro"/>
</dbReference>
<name>A0A1H3YGK0_SELRU</name>
<keyword evidence="8" id="KW-0413">Isomerase</keyword>
<evidence type="ECO:0000256" key="6">
    <source>
        <dbReference type="SAM" id="SignalP"/>
    </source>
</evidence>
<feature type="signal peptide" evidence="6">
    <location>
        <begin position="1"/>
        <end position="26"/>
    </location>
</feature>